<dbReference type="Proteomes" id="UP001385951">
    <property type="component" value="Unassembled WGS sequence"/>
</dbReference>
<dbReference type="AlphaFoldDB" id="A0AAW0FCZ1"/>
<protein>
    <submittedName>
        <fullName evidence="1">Uncharacterized protein</fullName>
    </submittedName>
</protein>
<organism evidence="1 2">
    <name type="scientific">Cerrena zonata</name>
    <dbReference type="NCBI Taxonomy" id="2478898"/>
    <lineage>
        <taxon>Eukaryota</taxon>
        <taxon>Fungi</taxon>
        <taxon>Dikarya</taxon>
        <taxon>Basidiomycota</taxon>
        <taxon>Agaricomycotina</taxon>
        <taxon>Agaricomycetes</taxon>
        <taxon>Polyporales</taxon>
        <taxon>Cerrenaceae</taxon>
        <taxon>Cerrena</taxon>
    </lineage>
</organism>
<name>A0AAW0FCZ1_9APHY</name>
<sequence length="112" mass="12787">MKTNGHAYVIDHERTLRFIARKPIILVMDTTHAFLYKLTRILYSLDLGRSPSFRLSHTYPQIVYIIPSLESTFKRMPTSTPRSTPGPHSSTENIAPFMILRASTLSRQAPTL</sequence>
<keyword evidence="2" id="KW-1185">Reference proteome</keyword>
<proteinExistence type="predicted"/>
<evidence type="ECO:0000313" key="2">
    <source>
        <dbReference type="Proteomes" id="UP001385951"/>
    </source>
</evidence>
<comment type="caution">
    <text evidence="1">The sequence shown here is derived from an EMBL/GenBank/DDBJ whole genome shotgun (WGS) entry which is preliminary data.</text>
</comment>
<reference evidence="1 2" key="1">
    <citation type="submission" date="2022-09" db="EMBL/GenBank/DDBJ databases">
        <authorList>
            <person name="Palmer J.M."/>
        </authorList>
    </citation>
    <scope>NUCLEOTIDE SEQUENCE [LARGE SCALE GENOMIC DNA]</scope>
    <source>
        <strain evidence="1 2">DSM 7382</strain>
    </source>
</reference>
<accession>A0AAW0FCZ1</accession>
<dbReference type="EMBL" id="JASBNA010000080">
    <property type="protein sequence ID" value="KAK7677917.1"/>
    <property type="molecule type" value="Genomic_DNA"/>
</dbReference>
<gene>
    <name evidence="1" type="ORF">QCA50_019107</name>
</gene>
<evidence type="ECO:0000313" key="1">
    <source>
        <dbReference type="EMBL" id="KAK7677917.1"/>
    </source>
</evidence>